<organism evidence="5 6">
    <name type="scientific">Luteimonas salinilitoris</name>
    <dbReference type="NCBI Taxonomy" id="3237697"/>
    <lineage>
        <taxon>Bacteria</taxon>
        <taxon>Pseudomonadati</taxon>
        <taxon>Pseudomonadota</taxon>
        <taxon>Gammaproteobacteria</taxon>
        <taxon>Lysobacterales</taxon>
        <taxon>Lysobacteraceae</taxon>
        <taxon>Luteimonas</taxon>
    </lineage>
</organism>
<evidence type="ECO:0000259" key="4">
    <source>
        <dbReference type="PROSITE" id="PS52035"/>
    </source>
</evidence>
<dbReference type="EMBL" id="JBFWIC010000021">
    <property type="protein sequence ID" value="MEZ0475744.1"/>
    <property type="molecule type" value="Genomic_DNA"/>
</dbReference>
<evidence type="ECO:0000313" key="6">
    <source>
        <dbReference type="Proteomes" id="UP001566331"/>
    </source>
</evidence>
<evidence type="ECO:0000313" key="5">
    <source>
        <dbReference type="EMBL" id="MEZ0475744.1"/>
    </source>
</evidence>
<feature type="signal peptide" evidence="3">
    <location>
        <begin position="1"/>
        <end position="27"/>
    </location>
</feature>
<dbReference type="SMART" id="SM00631">
    <property type="entry name" value="Zn_pept"/>
    <property type="match status" value="1"/>
</dbReference>
<evidence type="ECO:0000256" key="2">
    <source>
        <dbReference type="PROSITE-ProRule" id="PRU01379"/>
    </source>
</evidence>
<comment type="cofactor">
    <cofactor evidence="1">
        <name>Zn(2+)</name>
        <dbReference type="ChEBI" id="CHEBI:29105"/>
    </cofactor>
</comment>
<dbReference type="RefSeq" id="WP_370564286.1">
    <property type="nucleotide sequence ID" value="NZ_JBFWIB010000007.1"/>
</dbReference>
<comment type="similarity">
    <text evidence="2">Belongs to the peptidase M14 family.</text>
</comment>
<evidence type="ECO:0000256" key="1">
    <source>
        <dbReference type="ARBA" id="ARBA00001947"/>
    </source>
</evidence>
<gene>
    <name evidence="5" type="ORF">AB6713_14150</name>
</gene>
<dbReference type="PANTHER" id="PTHR12756">
    <property type="entry name" value="CYTOSOLIC CARBOXYPEPTIDASE"/>
    <property type="match status" value="1"/>
</dbReference>
<keyword evidence="3" id="KW-0732">Signal</keyword>
<proteinExistence type="inferred from homology"/>
<reference evidence="5 6" key="1">
    <citation type="submission" date="2024-07" db="EMBL/GenBank/DDBJ databases">
        <title>Luteimonas salilacus sp. nov., isolated from the shore soil of Salt Lake in Tibet of China.</title>
        <authorList>
            <person name="Zhang X."/>
            <person name="Li A."/>
        </authorList>
    </citation>
    <scope>NUCLEOTIDE SEQUENCE [LARGE SCALE GENOMIC DNA]</scope>
    <source>
        <strain evidence="5 6">B3-2-R+30</strain>
    </source>
</reference>
<protein>
    <submittedName>
        <fullName evidence="5">M14 family metallopeptidase</fullName>
    </submittedName>
</protein>
<feature type="active site" description="Proton donor/acceptor" evidence="2">
    <location>
        <position position="382"/>
    </location>
</feature>
<dbReference type="InterPro" id="IPR050821">
    <property type="entry name" value="Cytosolic_carboxypeptidase"/>
</dbReference>
<dbReference type="PROSITE" id="PS52035">
    <property type="entry name" value="PEPTIDASE_M14"/>
    <property type="match status" value="1"/>
</dbReference>
<dbReference type="InterPro" id="IPR000834">
    <property type="entry name" value="Peptidase_M14"/>
</dbReference>
<sequence length="429" mass="46751">MASLARRRVLPRLCLLLVAACTLSACAIGGRPASTPGPDAEVAIAVQERREWVFHEDGVRFDNHLPAARLNAVTRVAAQHYLVTVTPETEPVNPSPWYGFRVVTTRPQTLRIDFDYPGYRHRYHPKLGSGDGRWREASAREFVPERDGRPARLQVEAGPQPLLVFAQPPLVPDDFEAWIDSIGRTLPIEHSVFGRSVQGRPLHLFEFGGSDGSPLLIVIGRQHPPENTGSQALFGFVETLAADTPQARAFRERVRTVVVPLVNPDGIVEGHWRSNLHGKDLNRDWGPFDEPETRALAQALLVRSEGAGRRVAFAIDFHSTFRDVLYTVAEDPSRRLDGVLGQWIAAMRTQSPGLEEKAYAATSSVFKNWAWCRFGAPAVTYEVGDATSADALDALSRHAAGSLMALLDATGTDAAPAAPGCEAAAPAPG</sequence>
<keyword evidence="6" id="KW-1185">Reference proteome</keyword>
<dbReference type="Gene3D" id="3.40.630.10">
    <property type="entry name" value="Zn peptidases"/>
    <property type="match status" value="1"/>
</dbReference>
<dbReference type="PROSITE" id="PS51257">
    <property type="entry name" value="PROKAR_LIPOPROTEIN"/>
    <property type="match status" value="1"/>
</dbReference>
<dbReference type="Proteomes" id="UP001566331">
    <property type="component" value="Unassembled WGS sequence"/>
</dbReference>
<evidence type="ECO:0000256" key="3">
    <source>
        <dbReference type="SAM" id="SignalP"/>
    </source>
</evidence>
<feature type="domain" description="Peptidase M14" evidence="4">
    <location>
        <begin position="168"/>
        <end position="410"/>
    </location>
</feature>
<accession>A0ABV4HWJ0</accession>
<comment type="caution">
    <text evidence="5">The sequence shown here is derived from an EMBL/GenBank/DDBJ whole genome shotgun (WGS) entry which is preliminary data.</text>
</comment>
<dbReference type="SUPFAM" id="SSF53187">
    <property type="entry name" value="Zn-dependent exopeptidases"/>
    <property type="match status" value="1"/>
</dbReference>
<dbReference type="CDD" id="cd06237">
    <property type="entry name" value="M14_Nna1-like"/>
    <property type="match status" value="1"/>
</dbReference>
<dbReference type="PANTHER" id="PTHR12756:SF11">
    <property type="entry name" value="CYTOSOLIC CARBOXYPEPTIDASE 1"/>
    <property type="match status" value="1"/>
</dbReference>
<name>A0ABV4HWJ0_9GAMM</name>
<feature type="chain" id="PRO_5046122401" evidence="3">
    <location>
        <begin position="28"/>
        <end position="429"/>
    </location>
</feature>
<dbReference type="Pfam" id="PF00246">
    <property type="entry name" value="Peptidase_M14"/>
    <property type="match status" value="1"/>
</dbReference>